<organism evidence="1 2">
    <name type="scientific">Mycoplasma marinum</name>
    <dbReference type="NCBI Taxonomy" id="1937190"/>
    <lineage>
        <taxon>Bacteria</taxon>
        <taxon>Bacillati</taxon>
        <taxon>Mycoplasmatota</taxon>
        <taxon>Mollicutes</taxon>
        <taxon>Mycoplasmataceae</taxon>
        <taxon>Mycoplasma</taxon>
    </lineage>
</organism>
<dbReference type="AlphaFoldDB" id="A0A4R0XJL4"/>
<reference evidence="1 2" key="1">
    <citation type="submission" date="2018-02" db="EMBL/GenBank/DDBJ databases">
        <title>Mycoplasma marinum and Mycoplasma todarodis sp. nov., moderately halophilic and psychrotolerant mycoplasmas isolated from cephalopods.</title>
        <authorList>
            <person name="Viver T."/>
        </authorList>
    </citation>
    <scope>NUCLEOTIDE SEQUENCE [LARGE SCALE GENOMIC DNA]</scope>
    <source>
        <strain evidence="1 2">PE</strain>
    </source>
</reference>
<dbReference type="Proteomes" id="UP000294192">
    <property type="component" value="Unassembled WGS sequence"/>
</dbReference>
<keyword evidence="2" id="KW-1185">Reference proteome</keyword>
<evidence type="ECO:0000313" key="2">
    <source>
        <dbReference type="Proteomes" id="UP000294192"/>
    </source>
</evidence>
<comment type="caution">
    <text evidence="1">The sequence shown here is derived from an EMBL/GenBank/DDBJ whole genome shotgun (WGS) entry which is preliminary data.</text>
</comment>
<name>A0A4R0XJL4_9MOLU</name>
<proteinExistence type="predicted"/>
<evidence type="ECO:0000313" key="1">
    <source>
        <dbReference type="EMBL" id="TCG10624.1"/>
    </source>
</evidence>
<dbReference type="RefSeq" id="WP_131599547.1">
    <property type="nucleotide sequence ID" value="NZ_PSZO01000029.1"/>
</dbReference>
<accession>A0A4R0XJL4</accession>
<sequence>MKQKHKMLLTTTSTIAVLTVPVTLAVSCGTDSQKSYILDGKAFKSKQEFIKYAKSKLIKREISDTGDNIWSISNGKKNQYFYSPQKVRDYIFKNKITPQKVWIPNKYKFKYTDPSYKYLNDDEISQFSKGDAGTYYSFRISGGKTILSEKLTNDKKENSIKFEATKQKAIQSFLQIHQIYRFNNLYFPDKDSLKHYLKVLSKIPKAERNILPTTKSVVFTGANGISSTPFDFNGKVDEKSEQYKRASTFIKKNAALKITLDGKTFDIQDANKELLSLNTNKVLPLIDYINVNKTKQRFIIDLKKGTKGTLTGGYLINTNGNMSHIQKHDKSWVHTEEKFDKASFKDRTIINLFNSAANIAFADKKEGVNILNIISNKSSAIKFDKKEEDKFKNFRQTLNEIPTTMSTGIGDALWEQQKEMLEGKRFSSFKALFYLRSWTLDKIMRDGVRSPNIINLINKFFNKGLEMLDYKIKELILPIAGKEVVDSVNLLEMADFTKQKNLFVDPDIMITSFYKGRYKKIGTTQEIYNPKIISFVKAVQIYFAVEGYKLELVKKKWR</sequence>
<protein>
    <recommendedName>
        <fullName evidence="3">Lipoprotein</fullName>
    </recommendedName>
</protein>
<dbReference type="EMBL" id="PSZO01000029">
    <property type="protein sequence ID" value="TCG10624.1"/>
    <property type="molecule type" value="Genomic_DNA"/>
</dbReference>
<dbReference type="OrthoDB" id="401341at2"/>
<evidence type="ECO:0008006" key="3">
    <source>
        <dbReference type="Google" id="ProtNLM"/>
    </source>
</evidence>
<gene>
    <name evidence="1" type="ORF">C4B24_04375</name>
</gene>
<dbReference type="PROSITE" id="PS51257">
    <property type="entry name" value="PROKAR_LIPOPROTEIN"/>
    <property type="match status" value="1"/>
</dbReference>